<dbReference type="Pfam" id="PF00583">
    <property type="entry name" value="Acetyltransf_1"/>
    <property type="match status" value="1"/>
</dbReference>
<evidence type="ECO:0000313" key="3">
    <source>
        <dbReference type="Proteomes" id="UP000051906"/>
    </source>
</evidence>
<dbReference type="Gene3D" id="3.40.630.30">
    <property type="match status" value="1"/>
</dbReference>
<comment type="caution">
    <text evidence="2">The sequence shown here is derived from an EMBL/GenBank/DDBJ whole genome shotgun (WGS) entry which is preliminary data.</text>
</comment>
<dbReference type="STRING" id="616990.IV54_GL000088"/>
<sequence>MLTMSEDVLIRMPNAADAPNLLGLLGRLQQESDTFSLADADDPISAAQEADQLEQIKDSPRHLLLVASLGDQLLGVLSVSPTPQGNVGELGIAVEKAYWHLGIGTALVDEALYWAETASALQAIGLIVQTRNVPAMKLYEKMGFTKTATPPTTVTDDDGECVEAIEMVYRLGMTSENKLE</sequence>
<organism evidence="2 3">
    <name type="scientific">Levilactobacillus paucivorans</name>
    <dbReference type="NCBI Taxonomy" id="616990"/>
    <lineage>
        <taxon>Bacteria</taxon>
        <taxon>Bacillati</taxon>
        <taxon>Bacillota</taxon>
        <taxon>Bacilli</taxon>
        <taxon>Lactobacillales</taxon>
        <taxon>Lactobacillaceae</taxon>
        <taxon>Levilactobacillus</taxon>
    </lineage>
</organism>
<keyword evidence="2" id="KW-0808">Transferase</keyword>
<dbReference type="CDD" id="cd04301">
    <property type="entry name" value="NAT_SF"/>
    <property type="match status" value="1"/>
</dbReference>
<dbReference type="PATRIC" id="fig|616990.3.peg.93"/>
<dbReference type="GO" id="GO:0016747">
    <property type="term" value="F:acyltransferase activity, transferring groups other than amino-acyl groups"/>
    <property type="evidence" value="ECO:0007669"/>
    <property type="project" value="InterPro"/>
</dbReference>
<reference evidence="2 3" key="1">
    <citation type="journal article" date="2015" name="Genome Announc.">
        <title>Expanding the biotechnology potential of lactobacilli through comparative genomics of 213 strains and associated genera.</title>
        <authorList>
            <person name="Sun Z."/>
            <person name="Harris H.M."/>
            <person name="McCann A."/>
            <person name="Guo C."/>
            <person name="Argimon S."/>
            <person name="Zhang W."/>
            <person name="Yang X."/>
            <person name="Jeffery I.B."/>
            <person name="Cooney J.C."/>
            <person name="Kagawa T.F."/>
            <person name="Liu W."/>
            <person name="Song Y."/>
            <person name="Salvetti E."/>
            <person name="Wrobel A."/>
            <person name="Rasinkangas P."/>
            <person name="Parkhill J."/>
            <person name="Rea M.C."/>
            <person name="O'Sullivan O."/>
            <person name="Ritari J."/>
            <person name="Douillard F.P."/>
            <person name="Paul Ross R."/>
            <person name="Yang R."/>
            <person name="Briner A.E."/>
            <person name="Felis G.E."/>
            <person name="de Vos W.M."/>
            <person name="Barrangou R."/>
            <person name="Klaenhammer T.R."/>
            <person name="Caufield P.W."/>
            <person name="Cui Y."/>
            <person name="Zhang H."/>
            <person name="O'Toole P.W."/>
        </authorList>
    </citation>
    <scope>NUCLEOTIDE SEQUENCE [LARGE SCALE GENOMIC DNA]</scope>
    <source>
        <strain evidence="2 3">DSM 22467</strain>
    </source>
</reference>
<gene>
    <name evidence="2" type="ORF">IV54_GL000088</name>
</gene>
<dbReference type="PROSITE" id="PS51186">
    <property type="entry name" value="GNAT"/>
    <property type="match status" value="1"/>
</dbReference>
<feature type="domain" description="N-acetyltransferase" evidence="1">
    <location>
        <begin position="24"/>
        <end position="172"/>
    </location>
</feature>
<dbReference type="Proteomes" id="UP000051906">
    <property type="component" value="Unassembled WGS sequence"/>
</dbReference>
<dbReference type="AlphaFoldDB" id="A0A0R2LPF3"/>
<dbReference type="PANTHER" id="PTHR43072">
    <property type="entry name" value="N-ACETYLTRANSFERASE"/>
    <property type="match status" value="1"/>
</dbReference>
<accession>A0A0R2LPF3</accession>
<name>A0A0R2LPF3_9LACO</name>
<dbReference type="InterPro" id="IPR000182">
    <property type="entry name" value="GNAT_dom"/>
</dbReference>
<dbReference type="InterPro" id="IPR016181">
    <property type="entry name" value="Acyl_CoA_acyltransferase"/>
</dbReference>
<evidence type="ECO:0000313" key="2">
    <source>
        <dbReference type="EMBL" id="KRO03637.1"/>
    </source>
</evidence>
<keyword evidence="3" id="KW-1185">Reference proteome</keyword>
<dbReference type="PANTHER" id="PTHR43072:SF60">
    <property type="entry name" value="L-2,4-DIAMINOBUTYRIC ACID ACETYLTRANSFERASE"/>
    <property type="match status" value="1"/>
</dbReference>
<dbReference type="EMBL" id="JQCA01000072">
    <property type="protein sequence ID" value="KRO03637.1"/>
    <property type="molecule type" value="Genomic_DNA"/>
</dbReference>
<evidence type="ECO:0000259" key="1">
    <source>
        <dbReference type="PROSITE" id="PS51186"/>
    </source>
</evidence>
<proteinExistence type="predicted"/>
<dbReference type="SUPFAM" id="SSF55729">
    <property type="entry name" value="Acyl-CoA N-acyltransferases (Nat)"/>
    <property type="match status" value="1"/>
</dbReference>
<protein>
    <submittedName>
        <fullName evidence="2">Acetyltransferase</fullName>
    </submittedName>
</protein>